<feature type="domain" description="Reverse transcriptase Ty1/copia-type" evidence="1">
    <location>
        <begin position="31"/>
        <end position="96"/>
    </location>
</feature>
<accession>A0AAW2LNB3</accession>
<gene>
    <name evidence="2" type="ORF">Sradi_5287200</name>
</gene>
<organism evidence="2">
    <name type="scientific">Sesamum radiatum</name>
    <name type="common">Black benniseed</name>
    <dbReference type="NCBI Taxonomy" id="300843"/>
    <lineage>
        <taxon>Eukaryota</taxon>
        <taxon>Viridiplantae</taxon>
        <taxon>Streptophyta</taxon>
        <taxon>Embryophyta</taxon>
        <taxon>Tracheophyta</taxon>
        <taxon>Spermatophyta</taxon>
        <taxon>Magnoliopsida</taxon>
        <taxon>eudicotyledons</taxon>
        <taxon>Gunneridae</taxon>
        <taxon>Pentapetalae</taxon>
        <taxon>asterids</taxon>
        <taxon>lamiids</taxon>
        <taxon>Lamiales</taxon>
        <taxon>Pedaliaceae</taxon>
        <taxon>Sesamum</taxon>
    </lineage>
</organism>
<dbReference type="EMBL" id="JACGWJ010000024">
    <property type="protein sequence ID" value="KAL0320257.1"/>
    <property type="molecule type" value="Genomic_DNA"/>
</dbReference>
<reference evidence="2" key="1">
    <citation type="submission" date="2020-06" db="EMBL/GenBank/DDBJ databases">
        <authorList>
            <person name="Li T."/>
            <person name="Hu X."/>
            <person name="Zhang T."/>
            <person name="Song X."/>
            <person name="Zhang H."/>
            <person name="Dai N."/>
            <person name="Sheng W."/>
            <person name="Hou X."/>
            <person name="Wei L."/>
        </authorList>
    </citation>
    <scope>NUCLEOTIDE SEQUENCE</scope>
    <source>
        <strain evidence="2">G02</strain>
        <tissue evidence="2">Leaf</tissue>
    </source>
</reference>
<reference evidence="2" key="2">
    <citation type="journal article" date="2024" name="Plant">
        <title>Genomic evolution and insights into agronomic trait innovations of Sesamum species.</title>
        <authorList>
            <person name="Miao H."/>
            <person name="Wang L."/>
            <person name="Qu L."/>
            <person name="Liu H."/>
            <person name="Sun Y."/>
            <person name="Le M."/>
            <person name="Wang Q."/>
            <person name="Wei S."/>
            <person name="Zheng Y."/>
            <person name="Lin W."/>
            <person name="Duan Y."/>
            <person name="Cao H."/>
            <person name="Xiong S."/>
            <person name="Wang X."/>
            <person name="Wei L."/>
            <person name="Li C."/>
            <person name="Ma Q."/>
            <person name="Ju M."/>
            <person name="Zhao R."/>
            <person name="Li G."/>
            <person name="Mu C."/>
            <person name="Tian Q."/>
            <person name="Mei H."/>
            <person name="Zhang T."/>
            <person name="Gao T."/>
            <person name="Zhang H."/>
        </authorList>
    </citation>
    <scope>NUCLEOTIDE SEQUENCE</scope>
    <source>
        <strain evidence="2">G02</strain>
    </source>
</reference>
<evidence type="ECO:0000259" key="1">
    <source>
        <dbReference type="Pfam" id="PF07727"/>
    </source>
</evidence>
<name>A0AAW2LNB3_SESRA</name>
<sequence length="99" mass="11285">MKESKTYLQESTDANRVAAVKEELQALDINRSVARYTARLVAKGYNQIEGVDYFNSFSPFAKSITIRLFLAIATSKSWSLFQVDMNNKFLHSHLDEGFT</sequence>
<comment type="caution">
    <text evidence="2">The sequence shown here is derived from an EMBL/GenBank/DDBJ whole genome shotgun (WGS) entry which is preliminary data.</text>
</comment>
<dbReference type="Pfam" id="PF07727">
    <property type="entry name" value="RVT_2"/>
    <property type="match status" value="1"/>
</dbReference>
<dbReference type="AlphaFoldDB" id="A0AAW2LNB3"/>
<proteinExistence type="predicted"/>
<evidence type="ECO:0000313" key="2">
    <source>
        <dbReference type="EMBL" id="KAL0320257.1"/>
    </source>
</evidence>
<dbReference type="InterPro" id="IPR013103">
    <property type="entry name" value="RVT_2"/>
</dbReference>
<protein>
    <recommendedName>
        <fullName evidence="1">Reverse transcriptase Ty1/copia-type domain-containing protein</fullName>
    </recommendedName>
</protein>